<dbReference type="GO" id="GO:0005886">
    <property type="term" value="C:plasma membrane"/>
    <property type="evidence" value="ECO:0007669"/>
    <property type="project" value="TreeGrafter"/>
</dbReference>
<keyword evidence="3" id="KW-1133">Transmembrane helix</keyword>
<feature type="domain" description="Penicillin-binding protein dimerisation" evidence="5">
    <location>
        <begin position="79"/>
        <end position="204"/>
    </location>
</feature>
<dbReference type="EMBL" id="UINC01000485">
    <property type="protein sequence ID" value="SUZ56178.1"/>
    <property type="molecule type" value="Genomic_DNA"/>
</dbReference>
<dbReference type="InterPro" id="IPR001460">
    <property type="entry name" value="PCN-bd_Tpept"/>
</dbReference>
<dbReference type="Gene3D" id="3.90.1310.10">
    <property type="entry name" value="Penicillin-binding protein 2a (Domain 2)"/>
    <property type="match status" value="1"/>
</dbReference>
<proteinExistence type="predicted"/>
<evidence type="ECO:0000313" key="6">
    <source>
        <dbReference type="EMBL" id="SUZ56178.1"/>
    </source>
</evidence>
<name>A0A381NQQ8_9ZZZZ</name>
<dbReference type="GO" id="GO:0071555">
    <property type="term" value="P:cell wall organization"/>
    <property type="evidence" value="ECO:0007669"/>
    <property type="project" value="TreeGrafter"/>
</dbReference>
<accession>A0A381NQQ8</accession>
<dbReference type="Pfam" id="PF03717">
    <property type="entry name" value="PBP_dimer"/>
    <property type="match status" value="1"/>
</dbReference>
<organism evidence="6">
    <name type="scientific">marine metagenome</name>
    <dbReference type="NCBI Taxonomy" id="408172"/>
    <lineage>
        <taxon>unclassified sequences</taxon>
        <taxon>metagenomes</taxon>
        <taxon>ecological metagenomes</taxon>
    </lineage>
</organism>
<sequence>MEKEKKNKKLNQNSFYFEDYDHHSKNESAKNKVNISEDRVYLLFFVFFCLIFIFAIKIFLTSLKDPFLRQTVQSYSIFKPLRNDIVDRNGEPIARNIKVYHAAIRPNLIKDKKRFILKLKLFYPKLDVQIINKNLKKNKYFYLKKNITEEERFKLWSLGEKGLLFEETQTRIYPHKNLFSHVVGQIDLDNNGISGVEKYFNKDLKTNGDKPLNLSLDINLQYLIRDELLNSISNFNAKGAASVLMDIDTGEVLSLISLPDYDLNVRQEIKDENFMNKITKGVFELGSIFKTFTITLALENKLFSPDTVIKDIPNEIKCSKYTITEHDELPSSLTLRDILIRSSNIGTIKIAKQIGKNKLKKFLEDLNLLNTLNFELDEIGSPLHFVWNKCKLETVSYGHGITTTPLQAATAYASILNGGFIINPTLIKDKNSNLNKTRIITFETSKKINSILRAVVTSDKGTATLAEVDGYYVAGKTGTAKKNIDGQYTNKKLTSFISVFPSVSPKYILLVLIDEPHSAPQIVYNYKGKKISGIRRNDSGWNSVYTVGKIIKKIGPILAINKNDFYNNHVVKKSD</sequence>
<evidence type="ECO:0000259" key="5">
    <source>
        <dbReference type="Pfam" id="PF03717"/>
    </source>
</evidence>
<evidence type="ECO:0000256" key="2">
    <source>
        <dbReference type="ARBA" id="ARBA00023136"/>
    </source>
</evidence>
<keyword evidence="2 3" id="KW-0472">Membrane</keyword>
<dbReference type="SUPFAM" id="SSF56519">
    <property type="entry name" value="Penicillin binding protein dimerisation domain"/>
    <property type="match status" value="1"/>
</dbReference>
<evidence type="ECO:0008006" key="7">
    <source>
        <dbReference type="Google" id="ProtNLM"/>
    </source>
</evidence>
<comment type="subcellular location">
    <subcellularLocation>
        <location evidence="1">Membrane</location>
    </subcellularLocation>
</comment>
<dbReference type="Gene3D" id="3.40.710.10">
    <property type="entry name" value="DD-peptidase/beta-lactamase superfamily"/>
    <property type="match status" value="1"/>
</dbReference>
<dbReference type="PANTHER" id="PTHR30627:SF1">
    <property type="entry name" value="PEPTIDOGLYCAN D,D-TRANSPEPTIDASE FTSI"/>
    <property type="match status" value="1"/>
</dbReference>
<evidence type="ECO:0000256" key="1">
    <source>
        <dbReference type="ARBA" id="ARBA00004370"/>
    </source>
</evidence>
<dbReference type="Gene3D" id="3.30.450.330">
    <property type="match status" value="1"/>
</dbReference>
<dbReference type="SUPFAM" id="SSF56601">
    <property type="entry name" value="beta-lactamase/transpeptidase-like"/>
    <property type="match status" value="1"/>
</dbReference>
<keyword evidence="3" id="KW-0812">Transmembrane</keyword>
<reference evidence="6" key="1">
    <citation type="submission" date="2018-05" db="EMBL/GenBank/DDBJ databases">
        <authorList>
            <person name="Lanie J.A."/>
            <person name="Ng W.-L."/>
            <person name="Kazmierczak K.M."/>
            <person name="Andrzejewski T.M."/>
            <person name="Davidsen T.M."/>
            <person name="Wayne K.J."/>
            <person name="Tettelin H."/>
            <person name="Glass J.I."/>
            <person name="Rusch D."/>
            <person name="Podicherti R."/>
            <person name="Tsui H.-C.T."/>
            <person name="Winkler M.E."/>
        </authorList>
    </citation>
    <scope>NUCLEOTIDE SEQUENCE</scope>
</reference>
<dbReference type="InterPro" id="IPR036138">
    <property type="entry name" value="PBP_dimer_sf"/>
</dbReference>
<feature type="transmembrane region" description="Helical" evidence="3">
    <location>
        <begin position="40"/>
        <end position="60"/>
    </location>
</feature>
<dbReference type="GO" id="GO:0008658">
    <property type="term" value="F:penicillin binding"/>
    <property type="evidence" value="ECO:0007669"/>
    <property type="project" value="InterPro"/>
</dbReference>
<evidence type="ECO:0000256" key="3">
    <source>
        <dbReference type="SAM" id="Phobius"/>
    </source>
</evidence>
<dbReference type="Pfam" id="PF00905">
    <property type="entry name" value="Transpeptidase"/>
    <property type="match status" value="1"/>
</dbReference>
<dbReference type="PANTHER" id="PTHR30627">
    <property type="entry name" value="PEPTIDOGLYCAN D,D-TRANSPEPTIDASE"/>
    <property type="match status" value="1"/>
</dbReference>
<dbReference type="AlphaFoldDB" id="A0A381NQQ8"/>
<dbReference type="InterPro" id="IPR012338">
    <property type="entry name" value="Beta-lactam/transpept-like"/>
</dbReference>
<evidence type="ECO:0000259" key="4">
    <source>
        <dbReference type="Pfam" id="PF00905"/>
    </source>
</evidence>
<protein>
    <recommendedName>
        <fullName evidence="7">Penicillin-binding protein transpeptidase domain-containing protein</fullName>
    </recommendedName>
</protein>
<feature type="domain" description="Penicillin-binding protein transpeptidase" evidence="4">
    <location>
        <begin position="242"/>
        <end position="524"/>
    </location>
</feature>
<dbReference type="InterPro" id="IPR050515">
    <property type="entry name" value="Beta-lactam/transpept"/>
</dbReference>
<dbReference type="InterPro" id="IPR005311">
    <property type="entry name" value="PBP_dimer"/>
</dbReference>
<gene>
    <name evidence="6" type="ORF">METZ01_LOCUS9032</name>
</gene>